<keyword evidence="4" id="KW-0808">Transferase</keyword>
<dbReference type="InterPro" id="IPR004839">
    <property type="entry name" value="Aminotransferase_I/II_large"/>
</dbReference>
<evidence type="ECO:0000256" key="3">
    <source>
        <dbReference type="ARBA" id="ARBA00022576"/>
    </source>
</evidence>
<keyword evidence="5" id="KW-0663">Pyridoxal phosphate</keyword>
<comment type="cofactor">
    <cofactor evidence="1">
        <name>pyridoxal 5'-phosphate</name>
        <dbReference type="ChEBI" id="CHEBI:597326"/>
    </cofactor>
</comment>
<feature type="domain" description="Aminotransferase class I/classII large" evidence="6">
    <location>
        <begin position="72"/>
        <end position="420"/>
    </location>
</feature>
<dbReference type="PRINTS" id="PR00753">
    <property type="entry name" value="ACCSYNTHASE"/>
</dbReference>
<sequence>MNGQDAKVFQPGFNPVRMSSRGASNVAEIMPKITAAVTARSEGRLIDLASAENWLIRPELIEICKEAIVNNLKPEDLSYPRAFAGFPEILDSFAAFLNSHFNPKIQVEVSHIATAPGAASCIDALLYNVCDPGDGILVPGPYWSGFDFQFKARSSVIPVSVVTSDLDSTLLTTALIPALEHAFDSATIPIRALLICNPHNPFGQCYPRECIEECLRFCQRRNIHYISDEVYAMTTFPCHEIAEPVPFISVLSVDVAGLGCNLSRVHTVWSTSKDFGQSGVRMGCAITQGNKEIAVGAALASHTQTSTLSSICASAILASPRVSLLIAINSDRLAVAYSMVVSVLKKHRLRYIPSYAGLYLFAQIAPDCKTWEEEGRAVQRLKHEGVLVSGGRGYHGPESEKGWARIGFAIPKQQLASALEIMDKVFEAEAELRRIHSVNNKKGVCMREPETFKNLVNSVRNT</sequence>
<dbReference type="OrthoDB" id="7042322at2759"/>
<proteinExistence type="inferred from homology"/>
<dbReference type="InterPro" id="IPR050478">
    <property type="entry name" value="Ethylene_sulfur-biosynth"/>
</dbReference>
<dbReference type="SUPFAM" id="SSF53383">
    <property type="entry name" value="PLP-dependent transferases"/>
    <property type="match status" value="1"/>
</dbReference>
<comment type="similarity">
    <text evidence="2">Belongs to the class-I pyridoxal-phosphate-dependent aminotransferase family.</text>
</comment>
<evidence type="ECO:0000256" key="5">
    <source>
        <dbReference type="ARBA" id="ARBA00022898"/>
    </source>
</evidence>
<dbReference type="InterPro" id="IPR015424">
    <property type="entry name" value="PyrdxlP-dep_Trfase"/>
</dbReference>
<dbReference type="InterPro" id="IPR015422">
    <property type="entry name" value="PyrdxlP-dep_Trfase_small"/>
</dbReference>
<dbReference type="AlphaFoldDB" id="A0A9X0DQ27"/>
<dbReference type="Pfam" id="PF00155">
    <property type="entry name" value="Aminotran_1_2"/>
    <property type="match status" value="1"/>
</dbReference>
<dbReference type="InterPro" id="IPR015421">
    <property type="entry name" value="PyrdxlP-dep_Trfase_major"/>
</dbReference>
<name>A0A9X0DQ27_9HELO</name>
<dbReference type="Proteomes" id="UP001152300">
    <property type="component" value="Unassembled WGS sequence"/>
</dbReference>
<organism evidence="7 8">
    <name type="scientific">Sclerotinia nivalis</name>
    <dbReference type="NCBI Taxonomy" id="352851"/>
    <lineage>
        <taxon>Eukaryota</taxon>
        <taxon>Fungi</taxon>
        <taxon>Dikarya</taxon>
        <taxon>Ascomycota</taxon>
        <taxon>Pezizomycotina</taxon>
        <taxon>Leotiomycetes</taxon>
        <taxon>Helotiales</taxon>
        <taxon>Sclerotiniaceae</taxon>
        <taxon>Sclerotinia</taxon>
    </lineage>
</organism>
<evidence type="ECO:0000256" key="4">
    <source>
        <dbReference type="ARBA" id="ARBA00022679"/>
    </source>
</evidence>
<protein>
    <recommendedName>
        <fullName evidence="6">Aminotransferase class I/classII large domain-containing protein</fullName>
    </recommendedName>
</protein>
<keyword evidence="8" id="KW-1185">Reference proteome</keyword>
<evidence type="ECO:0000256" key="1">
    <source>
        <dbReference type="ARBA" id="ARBA00001933"/>
    </source>
</evidence>
<dbReference type="CDD" id="cd00609">
    <property type="entry name" value="AAT_like"/>
    <property type="match status" value="1"/>
</dbReference>
<evidence type="ECO:0000256" key="2">
    <source>
        <dbReference type="ARBA" id="ARBA00007441"/>
    </source>
</evidence>
<dbReference type="Gene3D" id="3.90.1150.10">
    <property type="entry name" value="Aspartate Aminotransferase, domain 1"/>
    <property type="match status" value="1"/>
</dbReference>
<reference evidence="7" key="1">
    <citation type="submission" date="2022-11" db="EMBL/GenBank/DDBJ databases">
        <title>Genome Resource of Sclerotinia nivalis Strain SnTB1, a Plant Pathogen Isolated from American Ginseng.</title>
        <authorList>
            <person name="Fan S."/>
        </authorList>
    </citation>
    <scope>NUCLEOTIDE SEQUENCE</scope>
    <source>
        <strain evidence="7">SnTB1</strain>
    </source>
</reference>
<evidence type="ECO:0000259" key="6">
    <source>
        <dbReference type="Pfam" id="PF00155"/>
    </source>
</evidence>
<dbReference type="Gene3D" id="3.40.640.10">
    <property type="entry name" value="Type I PLP-dependent aspartate aminotransferase-like (Major domain)"/>
    <property type="match status" value="1"/>
</dbReference>
<dbReference type="GO" id="GO:0008483">
    <property type="term" value="F:transaminase activity"/>
    <property type="evidence" value="ECO:0007669"/>
    <property type="project" value="UniProtKB-KW"/>
</dbReference>
<comment type="caution">
    <text evidence="7">The sequence shown here is derived from an EMBL/GenBank/DDBJ whole genome shotgun (WGS) entry which is preliminary data.</text>
</comment>
<dbReference type="GO" id="GO:0006520">
    <property type="term" value="P:amino acid metabolic process"/>
    <property type="evidence" value="ECO:0007669"/>
    <property type="project" value="TreeGrafter"/>
</dbReference>
<dbReference type="PANTHER" id="PTHR43795">
    <property type="entry name" value="BIFUNCTIONAL ASPARTATE AMINOTRANSFERASE AND GLUTAMATE/ASPARTATE-PREPHENATE AMINOTRANSFERASE-RELATED"/>
    <property type="match status" value="1"/>
</dbReference>
<dbReference type="EMBL" id="JAPEIS010000001">
    <property type="protein sequence ID" value="KAJ8069767.1"/>
    <property type="molecule type" value="Genomic_DNA"/>
</dbReference>
<evidence type="ECO:0000313" key="8">
    <source>
        <dbReference type="Proteomes" id="UP001152300"/>
    </source>
</evidence>
<dbReference type="GO" id="GO:0030170">
    <property type="term" value="F:pyridoxal phosphate binding"/>
    <property type="evidence" value="ECO:0007669"/>
    <property type="project" value="InterPro"/>
</dbReference>
<accession>A0A9X0DQ27</accession>
<evidence type="ECO:0000313" key="7">
    <source>
        <dbReference type="EMBL" id="KAJ8069767.1"/>
    </source>
</evidence>
<gene>
    <name evidence="7" type="ORF">OCU04_000185</name>
</gene>
<keyword evidence="3" id="KW-0032">Aminotransferase</keyword>
<dbReference type="PANTHER" id="PTHR43795:SF32">
    <property type="entry name" value="AMINOTRANSFERASE GLII-RELATED"/>
    <property type="match status" value="1"/>
</dbReference>